<evidence type="ECO:0000256" key="2">
    <source>
        <dbReference type="ARBA" id="ARBA00004347"/>
    </source>
</evidence>
<keyword evidence="8" id="KW-0333">Golgi apparatus</keyword>
<evidence type="ECO:0000313" key="12">
    <source>
        <dbReference type="Proteomes" id="UP001165122"/>
    </source>
</evidence>
<evidence type="ECO:0000256" key="8">
    <source>
        <dbReference type="ARBA" id="ARBA00023034"/>
    </source>
</evidence>
<comment type="similarity">
    <text evidence="3">Belongs to the COPE family.</text>
</comment>
<keyword evidence="10" id="KW-0968">Cytoplasmic vesicle</keyword>
<dbReference type="GO" id="GO:0005198">
    <property type="term" value="F:structural molecule activity"/>
    <property type="evidence" value="ECO:0007669"/>
    <property type="project" value="InterPro"/>
</dbReference>
<evidence type="ECO:0000256" key="4">
    <source>
        <dbReference type="ARBA" id="ARBA00022448"/>
    </source>
</evidence>
<evidence type="ECO:0000256" key="6">
    <source>
        <dbReference type="ARBA" id="ARBA00022892"/>
    </source>
</evidence>
<dbReference type="PANTHER" id="PTHR10805">
    <property type="entry name" value="COATOMER SUBUNIT EPSILON"/>
    <property type="match status" value="1"/>
</dbReference>
<keyword evidence="6" id="KW-0931">ER-Golgi transport</keyword>
<dbReference type="OrthoDB" id="310217at2759"/>
<name>A0A9W7AB65_9STRA</name>
<dbReference type="SUPFAM" id="SSF48452">
    <property type="entry name" value="TPR-like"/>
    <property type="match status" value="1"/>
</dbReference>
<dbReference type="InterPro" id="IPR006822">
    <property type="entry name" value="Coatomer_esu"/>
</dbReference>
<dbReference type="GO" id="GO:0015031">
    <property type="term" value="P:protein transport"/>
    <property type="evidence" value="ECO:0007669"/>
    <property type="project" value="UniProtKB-KW"/>
</dbReference>
<evidence type="ECO:0000256" key="7">
    <source>
        <dbReference type="ARBA" id="ARBA00022927"/>
    </source>
</evidence>
<dbReference type="GO" id="GO:0000139">
    <property type="term" value="C:Golgi membrane"/>
    <property type="evidence" value="ECO:0007669"/>
    <property type="project" value="UniProtKB-SubCell"/>
</dbReference>
<dbReference type="GO" id="GO:0006888">
    <property type="term" value="P:endoplasmic reticulum to Golgi vesicle-mediated transport"/>
    <property type="evidence" value="ECO:0007669"/>
    <property type="project" value="TreeGrafter"/>
</dbReference>
<evidence type="ECO:0000256" key="5">
    <source>
        <dbReference type="ARBA" id="ARBA00022490"/>
    </source>
</evidence>
<evidence type="ECO:0000256" key="1">
    <source>
        <dbReference type="ARBA" id="ARBA00004255"/>
    </source>
</evidence>
<organism evidence="11 12">
    <name type="scientific">Triparma laevis f. longispina</name>
    <dbReference type="NCBI Taxonomy" id="1714387"/>
    <lineage>
        <taxon>Eukaryota</taxon>
        <taxon>Sar</taxon>
        <taxon>Stramenopiles</taxon>
        <taxon>Ochrophyta</taxon>
        <taxon>Bolidophyceae</taxon>
        <taxon>Parmales</taxon>
        <taxon>Triparmaceae</taxon>
        <taxon>Triparma</taxon>
    </lineage>
</organism>
<accession>A0A9W7AB65</accession>
<dbReference type="PANTHER" id="PTHR10805:SF0">
    <property type="entry name" value="COATOMER SUBUNIT EPSILON"/>
    <property type="match status" value="1"/>
</dbReference>
<keyword evidence="7" id="KW-0653">Protein transport</keyword>
<protein>
    <recommendedName>
        <fullName evidence="13">Coatomer subunit epsilon</fullName>
    </recommendedName>
</protein>
<keyword evidence="12" id="KW-1185">Reference proteome</keyword>
<evidence type="ECO:0000313" key="11">
    <source>
        <dbReference type="EMBL" id="GMH69042.1"/>
    </source>
</evidence>
<evidence type="ECO:0000256" key="9">
    <source>
        <dbReference type="ARBA" id="ARBA00023136"/>
    </source>
</evidence>
<comment type="caution">
    <text evidence="11">The sequence shown here is derived from an EMBL/GenBank/DDBJ whole genome shotgun (WGS) entry which is preliminary data.</text>
</comment>
<dbReference type="EMBL" id="BRXW01000601">
    <property type="protein sequence ID" value="GMH69042.1"/>
    <property type="molecule type" value="Genomic_DNA"/>
</dbReference>
<gene>
    <name evidence="11" type="ORF">TrLO_g10651</name>
</gene>
<dbReference type="GO" id="GO:0006890">
    <property type="term" value="P:retrograde vesicle-mediated transport, Golgi to endoplasmic reticulum"/>
    <property type="evidence" value="ECO:0007669"/>
    <property type="project" value="InterPro"/>
</dbReference>
<evidence type="ECO:0000256" key="3">
    <source>
        <dbReference type="ARBA" id="ARBA00008827"/>
    </source>
</evidence>
<comment type="subcellular location">
    <subcellularLocation>
        <location evidence="2">Cytoplasmic vesicle</location>
        <location evidence="2">COPI-coated vesicle membrane</location>
        <topology evidence="2">Peripheral membrane protein</topology>
        <orientation evidence="2">Cytoplasmic side</orientation>
    </subcellularLocation>
    <subcellularLocation>
        <location evidence="1">Golgi apparatus membrane</location>
        <topology evidence="1">Peripheral membrane protein</topology>
        <orientation evidence="1">Cytoplasmic side</orientation>
    </subcellularLocation>
</comment>
<evidence type="ECO:0000256" key="10">
    <source>
        <dbReference type="ARBA" id="ARBA00023329"/>
    </source>
</evidence>
<keyword evidence="5" id="KW-0963">Cytoplasm</keyword>
<proteinExistence type="inferred from homology"/>
<dbReference type="InterPro" id="IPR011990">
    <property type="entry name" value="TPR-like_helical_dom_sf"/>
</dbReference>
<dbReference type="Proteomes" id="UP001165122">
    <property type="component" value="Unassembled WGS sequence"/>
</dbReference>
<keyword evidence="4" id="KW-0813">Transport</keyword>
<dbReference type="Gene3D" id="1.25.40.10">
    <property type="entry name" value="Tetratricopeptide repeat domain"/>
    <property type="match status" value="1"/>
</dbReference>
<reference evidence="12" key="1">
    <citation type="journal article" date="2023" name="Commun. Biol.">
        <title>Genome analysis of Parmales, the sister group of diatoms, reveals the evolutionary specialization of diatoms from phago-mixotrophs to photoautotrophs.</title>
        <authorList>
            <person name="Ban H."/>
            <person name="Sato S."/>
            <person name="Yoshikawa S."/>
            <person name="Yamada K."/>
            <person name="Nakamura Y."/>
            <person name="Ichinomiya M."/>
            <person name="Sato N."/>
            <person name="Blanc-Mathieu R."/>
            <person name="Endo H."/>
            <person name="Kuwata A."/>
            <person name="Ogata H."/>
        </authorList>
    </citation>
    <scope>NUCLEOTIDE SEQUENCE [LARGE SCALE GENOMIC DNA]</scope>
    <source>
        <strain evidence="12">NIES 3700</strain>
    </source>
</reference>
<dbReference type="Pfam" id="PF04733">
    <property type="entry name" value="Coatomer_E"/>
    <property type="match status" value="1"/>
</dbReference>
<dbReference type="GO" id="GO:0030126">
    <property type="term" value="C:COPI vesicle coat"/>
    <property type="evidence" value="ECO:0007669"/>
    <property type="project" value="TreeGrafter"/>
</dbReference>
<evidence type="ECO:0008006" key="13">
    <source>
        <dbReference type="Google" id="ProtNLM"/>
    </source>
</evidence>
<dbReference type="GO" id="GO:0006891">
    <property type="term" value="P:intra-Golgi vesicle-mediated transport"/>
    <property type="evidence" value="ECO:0007669"/>
    <property type="project" value="TreeGrafter"/>
</dbReference>
<sequence length="253" mass="28109">MADNLYQLKALYVLGHYQLALDESSRLPRNLPPPETSECTLIKLLSTLALNASAALPTSTLESTFATLIQNAVTGKEDGVDLEEVEGAAEWDHLKVALATYYSLKHNLKDALRILSATTSLASHLLTLQLYLSYDRPDLSKKSLQKIQTNDEDSVEFLLGSALLNLYNNEPDEAVYSLSTLSDQYGRSPKILNLLLSAYYIKGETERCKEIVEEIEEEGGVCENKEAVRARVGGGGEWGEEVERAFERCKNKF</sequence>
<dbReference type="AlphaFoldDB" id="A0A9W7AB65"/>
<keyword evidence="9" id="KW-0472">Membrane</keyword>